<reference evidence="2 3" key="1">
    <citation type="submission" date="2015-04" db="EMBL/GenBank/DDBJ databases">
        <title>Complete genome sequence of Schizopora paradoxa KUC8140, a cosmopolitan wood degrader in East Asia.</title>
        <authorList>
            <consortium name="DOE Joint Genome Institute"/>
            <person name="Min B."/>
            <person name="Park H."/>
            <person name="Jang Y."/>
            <person name="Kim J.-J."/>
            <person name="Kim K.H."/>
            <person name="Pangilinan J."/>
            <person name="Lipzen A."/>
            <person name="Riley R."/>
            <person name="Grigoriev I.V."/>
            <person name="Spatafora J.W."/>
            <person name="Choi I.-G."/>
        </authorList>
    </citation>
    <scope>NUCLEOTIDE SEQUENCE [LARGE SCALE GENOMIC DNA]</scope>
    <source>
        <strain evidence="2 3">KUC8140</strain>
    </source>
</reference>
<dbReference type="OrthoDB" id="184880at2759"/>
<keyword evidence="2" id="KW-0808">Transferase</keyword>
<name>A0A0H2RUF7_9AGAM</name>
<dbReference type="AlphaFoldDB" id="A0A0H2RUF7"/>
<feature type="domain" description="Methyltransferase" evidence="1">
    <location>
        <begin position="54"/>
        <end position="146"/>
    </location>
</feature>
<dbReference type="Proteomes" id="UP000053477">
    <property type="component" value="Unassembled WGS sequence"/>
</dbReference>
<protein>
    <submittedName>
        <fullName evidence="2">S-adenosyl-L-methionine-dependent methyltransferase</fullName>
    </submittedName>
</protein>
<dbReference type="InterPro" id="IPR041698">
    <property type="entry name" value="Methyltransf_25"/>
</dbReference>
<dbReference type="SUPFAM" id="SSF53335">
    <property type="entry name" value="S-adenosyl-L-methionine-dependent methyltransferases"/>
    <property type="match status" value="1"/>
</dbReference>
<dbReference type="GO" id="GO:0032259">
    <property type="term" value="P:methylation"/>
    <property type="evidence" value="ECO:0007669"/>
    <property type="project" value="UniProtKB-KW"/>
</dbReference>
<dbReference type="PANTHER" id="PTHR43591">
    <property type="entry name" value="METHYLTRANSFERASE"/>
    <property type="match status" value="1"/>
</dbReference>
<gene>
    <name evidence="2" type="ORF">SCHPADRAFT_607458</name>
</gene>
<evidence type="ECO:0000313" key="3">
    <source>
        <dbReference type="Proteomes" id="UP000053477"/>
    </source>
</evidence>
<accession>A0A0H2RUF7</accession>
<evidence type="ECO:0000313" key="2">
    <source>
        <dbReference type="EMBL" id="KLO08431.1"/>
    </source>
</evidence>
<organism evidence="2 3">
    <name type="scientific">Schizopora paradoxa</name>
    <dbReference type="NCBI Taxonomy" id="27342"/>
    <lineage>
        <taxon>Eukaryota</taxon>
        <taxon>Fungi</taxon>
        <taxon>Dikarya</taxon>
        <taxon>Basidiomycota</taxon>
        <taxon>Agaricomycotina</taxon>
        <taxon>Agaricomycetes</taxon>
        <taxon>Hymenochaetales</taxon>
        <taxon>Schizoporaceae</taxon>
        <taxon>Schizopora</taxon>
    </lineage>
</organism>
<dbReference type="Pfam" id="PF13649">
    <property type="entry name" value="Methyltransf_25"/>
    <property type="match status" value="1"/>
</dbReference>
<dbReference type="InterPro" id="IPR029063">
    <property type="entry name" value="SAM-dependent_MTases_sf"/>
</dbReference>
<dbReference type="STRING" id="27342.A0A0H2RUF7"/>
<dbReference type="FunCoup" id="A0A0H2RUF7">
    <property type="interactions" value="3"/>
</dbReference>
<dbReference type="Gene3D" id="3.40.50.150">
    <property type="entry name" value="Vaccinia Virus protein VP39"/>
    <property type="match status" value="1"/>
</dbReference>
<dbReference type="CDD" id="cd02440">
    <property type="entry name" value="AdoMet_MTases"/>
    <property type="match status" value="1"/>
</dbReference>
<keyword evidence="2" id="KW-0489">Methyltransferase</keyword>
<proteinExistence type="predicted"/>
<evidence type="ECO:0000259" key="1">
    <source>
        <dbReference type="Pfam" id="PF13649"/>
    </source>
</evidence>
<keyword evidence="3" id="KW-1185">Reference proteome</keyword>
<dbReference type="InParanoid" id="A0A0H2RUF7"/>
<dbReference type="GO" id="GO:0008168">
    <property type="term" value="F:methyltransferase activity"/>
    <property type="evidence" value="ECO:0007669"/>
    <property type="project" value="UniProtKB-KW"/>
</dbReference>
<sequence>MTSNTYLPGANYILPRNEKEFERLNFQHKYLTKAACDGRLVFDKSIKFAEKCSVLDSGTGTGIWAIDLANGMSDSVEIHASDISGDNFVPNPPSNVHFTLASVTSLPAEWSNKFDFVNQRLLVAALLASEWPKALAEIYRVVKPGGAIQLMEADFRFPTPETPVQVQVRDLLWKSFESLGLDMTISGNLPTMLKDAGFVDIVDEIRRAPLGKTWGEIGMQGTISVAGGLRNACGSMMKAGVVGSNEDYESLIDRLEEEWDVHGHNYLCHVVCARKPS</sequence>
<dbReference type="EMBL" id="KQ086091">
    <property type="protein sequence ID" value="KLO08431.1"/>
    <property type="molecule type" value="Genomic_DNA"/>
</dbReference>